<feature type="transmembrane region" description="Helical" evidence="6">
    <location>
        <begin position="247"/>
        <end position="269"/>
    </location>
</feature>
<evidence type="ECO:0000256" key="5">
    <source>
        <dbReference type="SAM" id="MobiDB-lite"/>
    </source>
</evidence>
<feature type="transmembrane region" description="Helical" evidence="6">
    <location>
        <begin position="41"/>
        <end position="57"/>
    </location>
</feature>
<dbReference type="AlphaFoldDB" id="D7DT06"/>
<feature type="transmembrane region" description="Helical" evidence="6">
    <location>
        <begin position="359"/>
        <end position="375"/>
    </location>
</feature>
<dbReference type="InterPro" id="IPR036259">
    <property type="entry name" value="MFS_trans_sf"/>
</dbReference>
<organism evidence="7 8">
    <name type="scientific">Methanococcus voltae (strain ATCC BAA-1334 / A3)</name>
    <dbReference type="NCBI Taxonomy" id="456320"/>
    <lineage>
        <taxon>Archaea</taxon>
        <taxon>Methanobacteriati</taxon>
        <taxon>Methanobacteriota</taxon>
        <taxon>Methanomada group</taxon>
        <taxon>Methanococci</taxon>
        <taxon>Methanococcales</taxon>
        <taxon>Methanococcaceae</taxon>
        <taxon>Methanococcus</taxon>
    </lineage>
</organism>
<dbReference type="SUPFAM" id="SSF103473">
    <property type="entry name" value="MFS general substrate transporter"/>
    <property type="match status" value="1"/>
</dbReference>
<reference evidence="7 8" key="1">
    <citation type="submission" date="2010-05" db="EMBL/GenBank/DDBJ databases">
        <title>Complete sequence of Methanococcus voltae A3.</title>
        <authorList>
            <consortium name="US DOE Joint Genome Institute"/>
            <person name="Lucas S."/>
            <person name="Copeland A."/>
            <person name="Lapidus A."/>
            <person name="Cheng J.-F."/>
            <person name="Bruce D."/>
            <person name="Goodwin L."/>
            <person name="Pitluck S."/>
            <person name="Lowry S."/>
            <person name="Clum A."/>
            <person name="Land M."/>
            <person name="Hauser L."/>
            <person name="Kyrpides N."/>
            <person name="Mikhailova N."/>
            <person name="Whitman W.B."/>
            <person name="Woyke T."/>
        </authorList>
    </citation>
    <scope>NUCLEOTIDE SEQUENCE [LARGE SCALE GENOMIC DNA]</scope>
    <source>
        <strain evidence="8">ATCC BAA-1334 / A3</strain>
    </source>
</reference>
<dbReference type="PANTHER" id="PTHR11040">
    <property type="entry name" value="ZINC/IRON TRANSPORTER"/>
    <property type="match status" value="1"/>
</dbReference>
<dbReference type="KEGG" id="mvo:Mvol_0607"/>
<comment type="subcellular location">
    <subcellularLocation>
        <location evidence="1">Membrane</location>
        <topology evidence="1">Multi-pass membrane protein</topology>
    </subcellularLocation>
</comment>
<dbReference type="Pfam" id="PF02535">
    <property type="entry name" value="Zip"/>
    <property type="match status" value="1"/>
</dbReference>
<feature type="transmembrane region" description="Helical" evidence="6">
    <location>
        <begin position="332"/>
        <end position="350"/>
    </location>
</feature>
<dbReference type="InParanoid" id="D7DT06"/>
<protein>
    <submittedName>
        <fullName evidence="7">Zinc/iron permease</fullName>
    </submittedName>
</protein>
<feature type="transmembrane region" description="Helical" evidence="6">
    <location>
        <begin position="304"/>
        <end position="326"/>
    </location>
</feature>
<dbReference type="Proteomes" id="UP000007722">
    <property type="component" value="Chromosome"/>
</dbReference>
<keyword evidence="4 6" id="KW-0472">Membrane</keyword>
<keyword evidence="2 6" id="KW-0812">Transmembrane</keyword>
<feature type="region of interest" description="Disordered" evidence="5">
    <location>
        <begin position="158"/>
        <end position="184"/>
    </location>
</feature>
<evidence type="ECO:0000256" key="2">
    <source>
        <dbReference type="ARBA" id="ARBA00022692"/>
    </source>
</evidence>
<keyword evidence="3 6" id="KW-1133">Transmembrane helix</keyword>
<feature type="compositionally biased region" description="Low complexity" evidence="5">
    <location>
        <begin position="163"/>
        <end position="181"/>
    </location>
</feature>
<evidence type="ECO:0000256" key="6">
    <source>
        <dbReference type="SAM" id="Phobius"/>
    </source>
</evidence>
<feature type="transmembrane region" description="Helical" evidence="6">
    <location>
        <begin position="275"/>
        <end position="292"/>
    </location>
</feature>
<dbReference type="STRING" id="456320.Mvol_0607"/>
<dbReference type="HOGENOM" id="CLU_734908_0_0_2"/>
<evidence type="ECO:0000256" key="1">
    <source>
        <dbReference type="ARBA" id="ARBA00004141"/>
    </source>
</evidence>
<keyword evidence="8" id="KW-1185">Reference proteome</keyword>
<dbReference type="eggNOG" id="arCOG00576">
    <property type="taxonomic scope" value="Archaea"/>
</dbReference>
<dbReference type="InterPro" id="IPR003689">
    <property type="entry name" value="ZIP"/>
</dbReference>
<dbReference type="GO" id="GO:0005385">
    <property type="term" value="F:zinc ion transmembrane transporter activity"/>
    <property type="evidence" value="ECO:0007669"/>
    <property type="project" value="TreeGrafter"/>
</dbReference>
<feature type="transmembrane region" description="Helical" evidence="6">
    <location>
        <begin position="12"/>
        <end position="29"/>
    </location>
</feature>
<sequence length="376" mass="42727">MIDVSINEGMYVAIIAFFIMIFGGFLAYYTNFLKESENYELFAGGFLLGASIFIMIPEGYSKYSTLYVLLGIILVILFEKYFRKWGIHHQLHVINKLHSINTNNKGNNSKESYNKIDNGDVFNNKNKNVDTFGKFKNKVSNTLVEIIDYDINHSDVIREENNDNNNNNNNNKNNNKNNNNNKNKKKFENYTMDKINSNTCRNCDNLNLKTIEEDKVNTSPKLPEEIIQKNISSFEKIYENVDVRIKYIYPISFFIHAFIDGLVIALTFISSLGMSLYLAILLHKLPAGFALFSPLKKYYGPYTLLIGSIVSFSTVLGTIVGLWLLSELPVKPLISFSAGVFIATSMLLLINPKHANIKGFYYILLGIFAVGIVSLI</sequence>
<evidence type="ECO:0000313" key="8">
    <source>
        <dbReference type="Proteomes" id="UP000007722"/>
    </source>
</evidence>
<proteinExistence type="predicted"/>
<dbReference type="EMBL" id="CP002057">
    <property type="protein sequence ID" value="ADI36266.1"/>
    <property type="molecule type" value="Genomic_DNA"/>
</dbReference>
<dbReference type="OrthoDB" id="62226at2157"/>
<accession>D7DT06</accession>
<feature type="transmembrane region" description="Helical" evidence="6">
    <location>
        <begin position="63"/>
        <end position="82"/>
    </location>
</feature>
<evidence type="ECO:0000256" key="3">
    <source>
        <dbReference type="ARBA" id="ARBA00022989"/>
    </source>
</evidence>
<dbReference type="PANTHER" id="PTHR11040:SF198">
    <property type="entry name" value="METAL HOMEOSTASIS FACTOR ATX2"/>
    <property type="match status" value="1"/>
</dbReference>
<name>D7DT06_METV3</name>
<dbReference type="GO" id="GO:0016020">
    <property type="term" value="C:membrane"/>
    <property type="evidence" value="ECO:0007669"/>
    <property type="project" value="UniProtKB-SubCell"/>
</dbReference>
<gene>
    <name evidence="7" type="ordered locus">Mvol_0607</name>
</gene>
<evidence type="ECO:0000256" key="4">
    <source>
        <dbReference type="ARBA" id="ARBA00023136"/>
    </source>
</evidence>
<evidence type="ECO:0000313" key="7">
    <source>
        <dbReference type="EMBL" id="ADI36266.1"/>
    </source>
</evidence>